<sequence>MAAKAPNTKAGREALNTIRDRLKPLGMDVRFETGSKHNYIVVRGHRQQDLWRLTLTQGCKSHQGTYIKVAEGFCRQVKAAIAA</sequence>
<reference evidence="1 2" key="2">
    <citation type="submission" date="2018-09" db="EMBL/GenBank/DDBJ databases">
        <title>Giant CbK-like Caulobacter bacteriophages have genetically divergent genomes.</title>
        <authorList>
            <person name="Wilson K."/>
            <person name="Ely B."/>
        </authorList>
    </citation>
    <scope>NUCLEOTIDE SEQUENCE [LARGE SCALE GENOMIC DNA]</scope>
</reference>
<reference evidence="2" key="1">
    <citation type="submission" date="2018-07" db="EMBL/GenBank/DDBJ databases">
        <title>Giant CbK-like Caulobacter bacteriophages have genetically divergent genomes.</title>
        <authorList>
            <person name="Wilson K.M."/>
            <person name="Ely B."/>
        </authorList>
    </citation>
    <scope>NUCLEOTIDE SEQUENCE [LARGE SCALE GENOMIC DNA]</scope>
</reference>
<accession>A0A385ECJ3</accession>
<evidence type="ECO:0000313" key="1">
    <source>
        <dbReference type="EMBL" id="AXQ69370.1"/>
    </source>
</evidence>
<keyword evidence="2" id="KW-1185">Reference proteome</keyword>
<evidence type="ECO:0000313" key="2">
    <source>
        <dbReference type="Proteomes" id="UP000259421"/>
    </source>
</evidence>
<protein>
    <submittedName>
        <fullName evidence="1">Uncharacterized protein</fullName>
    </submittedName>
</protein>
<organism evidence="1 2">
    <name type="scientific">Caulobacter phage CcrBL9</name>
    <dbReference type="NCBI Taxonomy" id="2283270"/>
    <lineage>
        <taxon>Viruses</taxon>
        <taxon>Duplodnaviria</taxon>
        <taxon>Heunggongvirae</taxon>
        <taxon>Uroviricota</taxon>
        <taxon>Caudoviricetes</taxon>
        <taxon>Jeanschmidtviridae</taxon>
        <taxon>Bertelyvirus</taxon>
        <taxon>Bertelyvirus BL9</taxon>
    </lineage>
</organism>
<proteinExistence type="predicted"/>
<dbReference type="Proteomes" id="UP000259421">
    <property type="component" value="Segment"/>
</dbReference>
<dbReference type="EMBL" id="MH588546">
    <property type="protein sequence ID" value="AXQ69370.1"/>
    <property type="molecule type" value="Genomic_DNA"/>
</dbReference>
<gene>
    <name evidence="1" type="ORF">CcrBL9_gp346</name>
</gene>
<name>A0A385ECJ3_9CAUD</name>